<name>A0AA87MTT6_9LEPT</name>
<organism evidence="1 2">
    <name type="scientific">Leptospira mayottensis 200901122</name>
    <dbReference type="NCBI Taxonomy" id="1193010"/>
    <lineage>
        <taxon>Bacteria</taxon>
        <taxon>Pseudomonadati</taxon>
        <taxon>Spirochaetota</taxon>
        <taxon>Spirochaetia</taxon>
        <taxon>Leptospirales</taxon>
        <taxon>Leptospiraceae</taxon>
        <taxon>Leptospira</taxon>
    </lineage>
</organism>
<evidence type="ECO:0000313" key="1">
    <source>
        <dbReference type="EMBL" id="EKS01847.1"/>
    </source>
</evidence>
<sequence length="43" mass="4943">MFVHSCRSSYDSKVLGQVLNTDSACFFGEEKNTWKSQRPPVDF</sequence>
<protein>
    <submittedName>
        <fullName evidence="1">Uncharacterized protein</fullName>
    </submittedName>
</protein>
<evidence type="ECO:0000313" key="2">
    <source>
        <dbReference type="Proteomes" id="UP000001343"/>
    </source>
</evidence>
<comment type="caution">
    <text evidence="1">The sequence shown here is derived from an EMBL/GenBank/DDBJ whole genome shotgun (WGS) entry which is preliminary data.</text>
</comment>
<dbReference type="AlphaFoldDB" id="A0AA87MTT6"/>
<dbReference type="Proteomes" id="UP000001343">
    <property type="component" value="Unassembled WGS sequence"/>
</dbReference>
<proteinExistence type="predicted"/>
<reference evidence="1 2" key="1">
    <citation type="journal article" date="2014" name="Int. J. Syst. Evol. Microbiol.">
        <title>Leptospira mayottensis sp. nov., a pathogenic species of the genus Leptospira isolated from humans.</title>
        <authorList>
            <person name="Bourhy P."/>
            <person name="Collet L."/>
            <person name="Brisse S."/>
            <person name="Picardeau M."/>
        </authorList>
    </citation>
    <scope>NUCLEOTIDE SEQUENCE [LARGE SCALE GENOMIC DNA]</scope>
    <source>
        <strain evidence="1 2">200901122</strain>
    </source>
</reference>
<accession>A0AA87MTT6</accession>
<dbReference type="EMBL" id="AKWM02000007">
    <property type="protein sequence ID" value="EKS01847.1"/>
    <property type="molecule type" value="Genomic_DNA"/>
</dbReference>
<gene>
    <name evidence="1" type="ORF">LEP1GSC125_3932</name>
</gene>